<feature type="region of interest" description="Disordered" evidence="4">
    <location>
        <begin position="898"/>
        <end position="1063"/>
    </location>
</feature>
<reference evidence="5 6" key="1">
    <citation type="submission" date="2019-01" db="EMBL/GenBank/DDBJ databases">
        <title>Draft Genome and Complete Hox-Cluster Characterization of the Sterlet Sturgeon (Acipenser ruthenus).</title>
        <authorList>
            <person name="Wei Q."/>
        </authorList>
    </citation>
    <scope>NUCLEOTIDE SEQUENCE [LARGE SCALE GENOMIC DNA]</scope>
    <source>
        <strain evidence="5">WHYD16114868_AA</strain>
        <tissue evidence="5">Blood</tissue>
    </source>
</reference>
<evidence type="ECO:0000313" key="5">
    <source>
        <dbReference type="EMBL" id="RXM35821.1"/>
    </source>
</evidence>
<feature type="compositionally biased region" description="Gly residues" evidence="4">
    <location>
        <begin position="40"/>
        <end position="50"/>
    </location>
</feature>
<feature type="compositionally biased region" description="Polar residues" evidence="4">
    <location>
        <begin position="1030"/>
        <end position="1039"/>
    </location>
</feature>
<evidence type="ECO:0000256" key="1">
    <source>
        <dbReference type="ARBA" id="ARBA00010949"/>
    </source>
</evidence>
<accession>A0A444UKW2</accession>
<feature type="coiled-coil region" evidence="3">
    <location>
        <begin position="699"/>
        <end position="729"/>
    </location>
</feature>
<dbReference type="EMBL" id="SCEB01214359">
    <property type="protein sequence ID" value="RXM35821.1"/>
    <property type="molecule type" value="Genomic_DNA"/>
</dbReference>
<feature type="region of interest" description="Disordered" evidence="4">
    <location>
        <begin position="803"/>
        <end position="885"/>
    </location>
</feature>
<feature type="compositionally biased region" description="Low complexity" evidence="4">
    <location>
        <begin position="182"/>
        <end position="201"/>
    </location>
</feature>
<feature type="compositionally biased region" description="Polar residues" evidence="4">
    <location>
        <begin position="993"/>
        <end position="1003"/>
    </location>
</feature>
<feature type="region of interest" description="Disordered" evidence="4">
    <location>
        <begin position="170"/>
        <end position="201"/>
    </location>
</feature>
<comment type="similarity">
    <text evidence="1">Belongs to the CCSER family.</text>
</comment>
<dbReference type="AlphaFoldDB" id="A0A444UKW2"/>
<evidence type="ECO:0000256" key="4">
    <source>
        <dbReference type="SAM" id="MobiDB-lite"/>
    </source>
</evidence>
<evidence type="ECO:0000256" key="3">
    <source>
        <dbReference type="SAM" id="Coils"/>
    </source>
</evidence>
<proteinExistence type="inferred from homology"/>
<feature type="compositionally biased region" description="Basic and acidic residues" evidence="4">
    <location>
        <begin position="898"/>
        <end position="909"/>
    </location>
</feature>
<keyword evidence="2 3" id="KW-0175">Coiled coil</keyword>
<feature type="region of interest" description="Disordered" evidence="4">
    <location>
        <begin position="473"/>
        <end position="516"/>
    </location>
</feature>
<dbReference type="PANTHER" id="PTHR22461:SF2">
    <property type="entry name" value="SERINE-RICH COILED-COIL DOMAIN-CONTAINING PROTEIN 2"/>
    <property type="match status" value="1"/>
</dbReference>
<gene>
    <name evidence="5" type="ORF">EOD39_0887</name>
</gene>
<feature type="compositionally biased region" description="Polar residues" evidence="4">
    <location>
        <begin position="826"/>
        <end position="855"/>
    </location>
</feature>
<dbReference type="Proteomes" id="UP000289886">
    <property type="component" value="Unassembled WGS sequence"/>
</dbReference>
<dbReference type="PANTHER" id="PTHR22461">
    <property type="entry name" value="SERINE-RICH COILED-COIL DOMAIN-CONTAINING PROTEIN 2-RELATED"/>
    <property type="match status" value="1"/>
</dbReference>
<keyword evidence="6" id="KW-1185">Reference proteome</keyword>
<feature type="region of interest" description="Disordered" evidence="4">
    <location>
        <begin position="1"/>
        <end position="53"/>
    </location>
</feature>
<dbReference type="GO" id="GO:0001578">
    <property type="term" value="P:microtubule bundle formation"/>
    <property type="evidence" value="ECO:0007669"/>
    <property type="project" value="TreeGrafter"/>
</dbReference>
<organism evidence="5 6">
    <name type="scientific">Acipenser ruthenus</name>
    <name type="common">Sterlet sturgeon</name>
    <dbReference type="NCBI Taxonomy" id="7906"/>
    <lineage>
        <taxon>Eukaryota</taxon>
        <taxon>Metazoa</taxon>
        <taxon>Chordata</taxon>
        <taxon>Craniata</taxon>
        <taxon>Vertebrata</taxon>
        <taxon>Euteleostomi</taxon>
        <taxon>Actinopterygii</taxon>
        <taxon>Chondrostei</taxon>
        <taxon>Acipenseriformes</taxon>
        <taxon>Acipenseridae</taxon>
        <taxon>Acipenser</taxon>
    </lineage>
</organism>
<feature type="region of interest" description="Disordered" evidence="4">
    <location>
        <begin position="136"/>
        <end position="155"/>
    </location>
</feature>
<dbReference type="InterPro" id="IPR029627">
    <property type="entry name" value="CCSER"/>
</dbReference>
<feature type="compositionally biased region" description="Low complexity" evidence="4">
    <location>
        <begin position="495"/>
        <end position="506"/>
    </location>
</feature>
<feature type="compositionally biased region" description="Polar residues" evidence="4">
    <location>
        <begin position="910"/>
        <end position="920"/>
    </location>
</feature>
<evidence type="ECO:0000256" key="2">
    <source>
        <dbReference type="ARBA" id="ARBA00023054"/>
    </source>
</evidence>
<dbReference type="GO" id="GO:0008017">
    <property type="term" value="F:microtubule binding"/>
    <property type="evidence" value="ECO:0007669"/>
    <property type="project" value="TreeGrafter"/>
</dbReference>
<comment type="caution">
    <text evidence="5">The sequence shown here is derived from an EMBL/GenBank/DDBJ whole genome shotgun (WGS) entry which is preliminary data.</text>
</comment>
<protein>
    <submittedName>
        <fullName evidence="5">Serine-rich coiled-coil domain-containing protein 2</fullName>
    </submittedName>
</protein>
<sequence>MDEKAQNKSTLISRLPKFGVKSPGTSSLANGACISLPGQPQGGKMGGSGKQNGVVRTPFCSLNWRKANLVPNGVQTPEEGGETLDNAKGGDDGRLQQPVARLGQPETKKAASFFPNKGKMTPVSASRTDVAPQTLPQAAKATNRNSFPSRPLSGQNFYSKSNLNCFSGPKFGMGLQRPRANSSSTRSSSRESMTQSSDSLKSLSLDSIVRSQSFSHFKQIPSPTGPAMTRSYSFNKAVELSKPSGNPQLRTKALPAKKTADCIKETNVKGSLAKSGFGFGSSALSSLKKPLLPNFPAGKPSVLSYRMTRPSLVKHPRPVIPGKVVDGCLNSPMDKNAGGSQVEASEKGADCSCGQGDLAEPAACTEEEQVPLKEQEANLRYLGEPLDEMSLSSTSSLERNDNSEEYLDDFDNLGDGGAVTLTECLGDFPLLPTDDVPDTGQADSGTEGDLGLLSQSMEWVDMGLQGGLADEMESSLTASQAPLPFSPERDFPTGSSLELSPSDSSDGTYMWDEEGLEPLGSAPHHCGSYDDSVEINSLDILNNLDNLESCDLDDDDLMLDVDLPEDGSLNNVDTENMSHLERGRRHGQGYWRRRPQQRWTGQEHFQHDNRGPVFLGSPAGQYDGYCGPSFSRTSQENIVALDELTLRHMTQDCTSVKNQLLKLQQLLQAGDDSGGSTALQDMLLAGPRSPEPQEDSSTAVQIEELLNEIRQLKDELKSKDDTIKQLQQQMGVLPVPFFSPWQGSFQGIPRPSAPHRRQISENVGDWEERESRNDTHFNGRLLHFGEIGRKHIKPLLQAKQPWLPQILHPSSPRRTDTPSKGRLARSTPTEDPSSCPGSTLHNANDSCLQQPQQTVLHGPVSGPPAAAYSAPALGDPAAEQPPDPDKLSLLLSAALKIDEADRRPTEPHARSNSFGMSLQIQPLPDVSPLASNRQVKMPPRLSQKLSKRQPPGLLQPPRFHNRVLKASEVSEVPAATKGKSPESSQNHKKTPESRLNSKLQPPNATLLFKTKQPPQSLKTQPDGYSESKDSGSTQASTSLGFPRSLIQRDSSAQLSRFPKPKVH</sequence>
<feature type="region of interest" description="Disordered" evidence="4">
    <location>
        <begin position="71"/>
        <end position="130"/>
    </location>
</feature>
<name>A0A444UKW2_ACIRT</name>
<feature type="compositionally biased region" description="Low complexity" evidence="4">
    <location>
        <begin position="858"/>
        <end position="878"/>
    </location>
</feature>
<evidence type="ECO:0000313" key="6">
    <source>
        <dbReference type="Proteomes" id="UP000289886"/>
    </source>
</evidence>
<dbReference type="GO" id="GO:0015630">
    <property type="term" value="C:microtubule cytoskeleton"/>
    <property type="evidence" value="ECO:0007669"/>
    <property type="project" value="TreeGrafter"/>
</dbReference>